<organism evidence="1 2">
    <name type="scientific">Marinibactrum halimedae</name>
    <dbReference type="NCBI Taxonomy" id="1444977"/>
    <lineage>
        <taxon>Bacteria</taxon>
        <taxon>Pseudomonadati</taxon>
        <taxon>Pseudomonadota</taxon>
        <taxon>Gammaproteobacteria</taxon>
        <taxon>Cellvibrionales</taxon>
        <taxon>Cellvibrionaceae</taxon>
        <taxon>Marinibactrum</taxon>
    </lineage>
</organism>
<dbReference type="Proteomes" id="UP001156870">
    <property type="component" value="Unassembled WGS sequence"/>
</dbReference>
<dbReference type="EMBL" id="BSPD01000035">
    <property type="protein sequence ID" value="GLS25803.1"/>
    <property type="molecule type" value="Genomic_DNA"/>
</dbReference>
<protein>
    <submittedName>
        <fullName evidence="1">Uncharacterized protein</fullName>
    </submittedName>
</protein>
<dbReference type="AlphaFoldDB" id="A0AA37WLN8"/>
<evidence type="ECO:0000313" key="2">
    <source>
        <dbReference type="Proteomes" id="UP001156870"/>
    </source>
</evidence>
<gene>
    <name evidence="1" type="ORF">GCM10007877_15170</name>
</gene>
<sequence>MADKTRDTIIVVTAVVLLIAAAVSTTVYLQRTGALDGDAGDSGGYKNVTMTDALFACEEKLKRKAGKQLMGHAMDNLSSRFDESKKAFLVFLTANLKKGTSITNNYVFCKVKASNGRVAEFTLSEQKFTEEGGRKLVPSGNPFGF</sequence>
<dbReference type="RefSeq" id="WP_232593896.1">
    <property type="nucleotide sequence ID" value="NZ_BSPD01000035.1"/>
</dbReference>
<evidence type="ECO:0000313" key="1">
    <source>
        <dbReference type="EMBL" id="GLS25803.1"/>
    </source>
</evidence>
<name>A0AA37WLN8_9GAMM</name>
<comment type="caution">
    <text evidence="1">The sequence shown here is derived from an EMBL/GenBank/DDBJ whole genome shotgun (WGS) entry which is preliminary data.</text>
</comment>
<accession>A0AA37WLN8</accession>
<keyword evidence="2" id="KW-1185">Reference proteome</keyword>
<reference evidence="1 2" key="1">
    <citation type="journal article" date="2014" name="Int. J. Syst. Evol. Microbiol.">
        <title>Complete genome sequence of Corynebacterium casei LMG S-19264T (=DSM 44701T), isolated from a smear-ripened cheese.</title>
        <authorList>
            <consortium name="US DOE Joint Genome Institute (JGI-PGF)"/>
            <person name="Walter F."/>
            <person name="Albersmeier A."/>
            <person name="Kalinowski J."/>
            <person name="Ruckert C."/>
        </authorList>
    </citation>
    <scope>NUCLEOTIDE SEQUENCE [LARGE SCALE GENOMIC DNA]</scope>
    <source>
        <strain evidence="1 2">NBRC 110095</strain>
    </source>
</reference>
<proteinExistence type="predicted"/>